<name>A0A3S2UH03_9BURK</name>
<gene>
    <name evidence="1" type="ORF">EOD73_00430</name>
</gene>
<protein>
    <submittedName>
        <fullName evidence="1">Uncharacterized protein</fullName>
    </submittedName>
</protein>
<accession>A0A3S2UH03</accession>
<keyword evidence="2" id="KW-1185">Reference proteome</keyword>
<evidence type="ECO:0000313" key="1">
    <source>
        <dbReference type="EMBL" id="RVT87531.1"/>
    </source>
</evidence>
<evidence type="ECO:0000313" key="2">
    <source>
        <dbReference type="Proteomes" id="UP000288587"/>
    </source>
</evidence>
<reference evidence="1 2" key="1">
    <citation type="submission" date="2019-01" db="EMBL/GenBank/DDBJ databases">
        <authorList>
            <person name="Chen W.-M."/>
        </authorList>
    </citation>
    <scope>NUCLEOTIDE SEQUENCE [LARGE SCALE GENOMIC DNA]</scope>
    <source>
        <strain evidence="1 2">CCP-18</strain>
    </source>
</reference>
<dbReference type="EMBL" id="SACM01000001">
    <property type="protein sequence ID" value="RVT87531.1"/>
    <property type="molecule type" value="Genomic_DNA"/>
</dbReference>
<dbReference type="Proteomes" id="UP000288587">
    <property type="component" value="Unassembled WGS sequence"/>
</dbReference>
<sequence>MVFPPFLRLKFGVDLGSMVPMVHLLPSAPYAHDVAGAAWFDERLDGLFDGLAGLGGLSTGARLDDLQRFARLMQTQGQGVEATRMLYDMPYARAALDEALLTPCAPLQQMAHRLNDQYERAGQWLGLGVFTA</sequence>
<comment type="caution">
    <text evidence="1">The sequence shown here is derived from an EMBL/GenBank/DDBJ whole genome shotgun (WGS) entry which is preliminary data.</text>
</comment>
<dbReference type="AlphaFoldDB" id="A0A3S2UH03"/>
<proteinExistence type="predicted"/>
<organism evidence="1 2">
    <name type="scientific">Inhella crocodyli</name>
    <dbReference type="NCBI Taxonomy" id="2499851"/>
    <lineage>
        <taxon>Bacteria</taxon>
        <taxon>Pseudomonadati</taxon>
        <taxon>Pseudomonadota</taxon>
        <taxon>Betaproteobacteria</taxon>
        <taxon>Burkholderiales</taxon>
        <taxon>Sphaerotilaceae</taxon>
        <taxon>Inhella</taxon>
    </lineage>
</organism>